<evidence type="ECO:0000313" key="5">
    <source>
        <dbReference type="Proteomes" id="UP000501945"/>
    </source>
</evidence>
<dbReference type="AlphaFoldDB" id="A0A290Q384"/>
<evidence type="ECO:0000313" key="2">
    <source>
        <dbReference type="EMBL" id="QIW54182.1"/>
    </source>
</evidence>
<dbReference type="Proteomes" id="UP000501945">
    <property type="component" value="Chromosome"/>
</dbReference>
<keyword evidence="4" id="KW-1185">Reference proteome</keyword>
<dbReference type="EMBL" id="CP047628">
    <property type="protein sequence ID" value="QIW58785.1"/>
    <property type="molecule type" value="Genomic_DNA"/>
</dbReference>
<proteinExistence type="predicted"/>
<sequence length="350" mass="40080">MNKKCIKGLVALTVLISIVVAWNIRKNSDANGNNGQLSIKTSSEAAHQAKIDKKIVKTYQPTREIAAITEKIGFTEKGRVIFYASNPQLLDAADFNAEVPDSYDTNATLGYYNHRKIFLYRIKNQDLEDIVEVTAAHEALHADWYRLTCQERRELMPLLEEDYAKIKTEKTEKLLADYAKFELGQRDNELHSFLGTEYHHLSPKLEKHYAKYFKNREKIVTMYENYQSKFDALEQKSTQLSAETTSLKEQIDSDLSQYETDLTNVNSEIDAFNSRSQNKAYASESEFIADRDSLQQKVSELTERQTQISSVVDQYNAKTDELNRIALKSSEFNKSINSKAIMPNQVPKAS</sequence>
<dbReference type="EMBL" id="CP047616">
    <property type="protein sequence ID" value="QIW54182.1"/>
    <property type="molecule type" value="Genomic_DNA"/>
</dbReference>
<evidence type="ECO:0000256" key="1">
    <source>
        <dbReference type="SAM" id="Coils"/>
    </source>
</evidence>
<feature type="coiled-coil region" evidence="1">
    <location>
        <begin position="216"/>
        <end position="275"/>
    </location>
</feature>
<dbReference type="RefSeq" id="WP_096039360.1">
    <property type="nucleotide sequence ID" value="NZ_CBCPKB010000015.1"/>
</dbReference>
<name>A0A290Q384_9LACT</name>
<evidence type="ECO:0000313" key="3">
    <source>
        <dbReference type="EMBL" id="QIW58785.1"/>
    </source>
</evidence>
<evidence type="ECO:0000313" key="4">
    <source>
        <dbReference type="Proteomes" id="UP000501558"/>
    </source>
</evidence>
<reference evidence="4 5" key="1">
    <citation type="submission" date="2019-12" db="EMBL/GenBank/DDBJ databases">
        <title>Whole genome sequences of Lactococcus raffinolactis strains isolated from sewage.</title>
        <authorList>
            <person name="Ybazeta G."/>
            <person name="Ross M."/>
            <person name="Brabant-Kirwan D."/>
            <person name="Saleh M."/>
            <person name="Dillon J.A."/>
            <person name="Splinter K."/>
            <person name="Nokhbeh R."/>
        </authorList>
    </citation>
    <scope>NUCLEOTIDE SEQUENCE [LARGE SCALE GENOMIC DNA]</scope>
    <source>
        <strain evidence="3 4">Lr_19_14</strain>
        <strain evidence="2 5">Lr_19_5</strain>
    </source>
</reference>
<gene>
    <name evidence="3" type="ORF">GU334_07635</name>
    <name evidence="2" type="ORF">GU336_08525</name>
</gene>
<protein>
    <submittedName>
        <fullName evidence="3">Uncharacterized protein</fullName>
    </submittedName>
</protein>
<accession>A0A290Q384</accession>
<keyword evidence="1" id="KW-0175">Coiled coil</keyword>
<dbReference type="STRING" id="1348633.GCA_001591765_00412"/>
<dbReference type="Proteomes" id="UP000501558">
    <property type="component" value="Chromosome"/>
</dbReference>
<organism evidence="3 4">
    <name type="scientific">Pseudolactococcus raffinolactis</name>
    <dbReference type="NCBI Taxonomy" id="1366"/>
    <lineage>
        <taxon>Bacteria</taxon>
        <taxon>Bacillati</taxon>
        <taxon>Bacillota</taxon>
        <taxon>Bacilli</taxon>
        <taxon>Lactobacillales</taxon>
        <taxon>Streptococcaceae</taxon>
        <taxon>Pseudolactococcus</taxon>
    </lineage>
</organism>
<dbReference type="KEGG" id="lrn:CMV25_01415"/>